<sequence>MEFSYTKIMFIVPQVLLMLLIILATYPQYGVDCRPLLLLNHDQSRAYQLHFQALPRDPAPNSGPGGQGHGHR</sequence>
<proteinExistence type="predicted"/>
<gene>
    <name evidence="1" type="ORF">Lalb_Chr20g0113781</name>
</gene>
<dbReference type="Proteomes" id="UP000447434">
    <property type="component" value="Chromosome 20"/>
</dbReference>
<organism evidence="1 2">
    <name type="scientific">Lupinus albus</name>
    <name type="common">White lupine</name>
    <name type="synonym">Lupinus termis</name>
    <dbReference type="NCBI Taxonomy" id="3870"/>
    <lineage>
        <taxon>Eukaryota</taxon>
        <taxon>Viridiplantae</taxon>
        <taxon>Streptophyta</taxon>
        <taxon>Embryophyta</taxon>
        <taxon>Tracheophyta</taxon>
        <taxon>Spermatophyta</taxon>
        <taxon>Magnoliopsida</taxon>
        <taxon>eudicotyledons</taxon>
        <taxon>Gunneridae</taxon>
        <taxon>Pentapetalae</taxon>
        <taxon>rosids</taxon>
        <taxon>fabids</taxon>
        <taxon>Fabales</taxon>
        <taxon>Fabaceae</taxon>
        <taxon>Papilionoideae</taxon>
        <taxon>50 kb inversion clade</taxon>
        <taxon>genistoids sensu lato</taxon>
        <taxon>core genistoids</taxon>
        <taxon>Genisteae</taxon>
        <taxon>Lupinus</taxon>
    </lineage>
</organism>
<dbReference type="AlphaFoldDB" id="A0A6A4NTK2"/>
<keyword evidence="2" id="KW-1185">Reference proteome</keyword>
<protein>
    <submittedName>
        <fullName evidence="1">Uncharacterized protein</fullName>
    </submittedName>
</protein>
<dbReference type="EMBL" id="WOCE01000020">
    <property type="protein sequence ID" value="KAE9591024.1"/>
    <property type="molecule type" value="Genomic_DNA"/>
</dbReference>
<reference evidence="2" key="1">
    <citation type="journal article" date="2020" name="Nat. Commun.">
        <title>Genome sequence of the cluster root forming white lupin.</title>
        <authorList>
            <person name="Hufnagel B."/>
            <person name="Marques A."/>
            <person name="Soriano A."/>
            <person name="Marques L."/>
            <person name="Divol F."/>
            <person name="Doumas P."/>
            <person name="Sallet E."/>
            <person name="Mancinotti D."/>
            <person name="Carrere S."/>
            <person name="Marande W."/>
            <person name="Arribat S."/>
            <person name="Keller J."/>
            <person name="Huneau C."/>
            <person name="Blein T."/>
            <person name="Aime D."/>
            <person name="Laguerre M."/>
            <person name="Taylor J."/>
            <person name="Schubert V."/>
            <person name="Nelson M."/>
            <person name="Geu-Flores F."/>
            <person name="Crespi M."/>
            <person name="Gallardo-Guerrero K."/>
            <person name="Delaux P.-M."/>
            <person name="Salse J."/>
            <person name="Berges H."/>
            <person name="Guyot R."/>
            <person name="Gouzy J."/>
            <person name="Peret B."/>
        </authorList>
    </citation>
    <scope>NUCLEOTIDE SEQUENCE [LARGE SCALE GENOMIC DNA]</scope>
    <source>
        <strain evidence="2">cv. Amiga</strain>
    </source>
</reference>
<accession>A0A6A4NTK2</accession>
<name>A0A6A4NTK2_LUPAL</name>
<evidence type="ECO:0000313" key="2">
    <source>
        <dbReference type="Proteomes" id="UP000447434"/>
    </source>
</evidence>
<comment type="caution">
    <text evidence="1">The sequence shown here is derived from an EMBL/GenBank/DDBJ whole genome shotgun (WGS) entry which is preliminary data.</text>
</comment>
<evidence type="ECO:0000313" key="1">
    <source>
        <dbReference type="EMBL" id="KAE9591024.1"/>
    </source>
</evidence>